<protein>
    <recommendedName>
        <fullName evidence="1">N-acyl amino acid synthase FeeM catalytic core domain-containing protein</fullName>
    </recommendedName>
</protein>
<dbReference type="InterPro" id="IPR054597">
    <property type="entry name" value="FeeM_cat"/>
</dbReference>
<dbReference type="AlphaFoldDB" id="A0A0B0EMA5"/>
<evidence type="ECO:0000259" key="1">
    <source>
        <dbReference type="Pfam" id="PF21926"/>
    </source>
</evidence>
<dbReference type="eggNOG" id="COG3176">
    <property type="taxonomic scope" value="Bacteria"/>
</dbReference>
<feature type="domain" description="N-acyl amino acid synthase FeeM catalytic core" evidence="1">
    <location>
        <begin position="72"/>
        <end position="226"/>
    </location>
</feature>
<proteinExistence type="predicted"/>
<dbReference type="SUPFAM" id="SSF55729">
    <property type="entry name" value="Acyl-CoA N-acyltransferases (Nat)"/>
    <property type="match status" value="1"/>
</dbReference>
<gene>
    <name evidence="2" type="ORF">SCABRO_01065</name>
</gene>
<dbReference type="Proteomes" id="UP000030652">
    <property type="component" value="Unassembled WGS sequence"/>
</dbReference>
<dbReference type="Pfam" id="PF21926">
    <property type="entry name" value="FeeM"/>
    <property type="match status" value="1"/>
</dbReference>
<reference evidence="2 3" key="1">
    <citation type="submission" date="2014-10" db="EMBL/GenBank/DDBJ databases">
        <title>Draft genome of anammox bacterium scalindua brodae, obtained using differential coverage binning of sequence data from two enrichment reactors.</title>
        <authorList>
            <person name="Speth D.R."/>
            <person name="Russ L."/>
            <person name="Kartal B."/>
            <person name="Op den Camp H.J."/>
            <person name="Dutilh B.E."/>
            <person name="Jetten M.S."/>
        </authorList>
    </citation>
    <scope>NUCLEOTIDE SEQUENCE [LARGE SCALE GENOMIC DNA]</scope>
    <source>
        <strain evidence="2">RU1</strain>
    </source>
</reference>
<organism evidence="2 3">
    <name type="scientific">Candidatus Scalindua brodae</name>
    <dbReference type="NCBI Taxonomy" id="237368"/>
    <lineage>
        <taxon>Bacteria</taxon>
        <taxon>Pseudomonadati</taxon>
        <taxon>Planctomycetota</taxon>
        <taxon>Candidatus Brocadiia</taxon>
        <taxon>Candidatus Brocadiales</taxon>
        <taxon>Candidatus Scalinduaceae</taxon>
        <taxon>Candidatus Scalindua</taxon>
    </lineage>
</organism>
<evidence type="ECO:0000313" key="3">
    <source>
        <dbReference type="Proteomes" id="UP000030652"/>
    </source>
</evidence>
<comment type="caution">
    <text evidence="2">The sequence shown here is derived from an EMBL/GenBank/DDBJ whole genome shotgun (WGS) entry which is preliminary data.</text>
</comment>
<dbReference type="EMBL" id="JRYO01000071">
    <property type="protein sequence ID" value="KHE93146.1"/>
    <property type="molecule type" value="Genomic_DNA"/>
</dbReference>
<evidence type="ECO:0000313" key="2">
    <source>
        <dbReference type="EMBL" id="KHE93146.1"/>
    </source>
</evidence>
<dbReference type="InterPro" id="IPR016181">
    <property type="entry name" value="Acyl_CoA_acyltransferase"/>
</dbReference>
<name>A0A0B0EMA5_9BACT</name>
<sequence length="252" mass="29348">MYPVLEEQSTRHNTCRIRNISFDSEDNIEKCGSPALTDELTDSEQMKPQIGTVSVNNMSCVKLDLTTQERNEIYKLRYSVYVKDLKYHQPCADHKSKMLKDSLDSTGNLFGIFKNNEAIGTVLTNYAKHSNLGYYSELYKMKELAYGTYYNDSSISTKLMVRKDFRSKNLAFRLALATFIKGLNDNIQFNFIDCTHKMVPFYLRLGYKVYRESIRHPYFGHGAVLVLELRNIAHLEECNSPFAKHYRRIMHE</sequence>
<dbReference type="Gene3D" id="3.40.630.30">
    <property type="match status" value="1"/>
</dbReference>
<accession>A0A0B0EMA5</accession>